<evidence type="ECO:0008006" key="3">
    <source>
        <dbReference type="Google" id="ProtNLM"/>
    </source>
</evidence>
<dbReference type="AlphaFoldDB" id="A0A1V4ABS7"/>
<organism evidence="1 2">
    <name type="scientific">Streptomyces tsukubensis</name>
    <dbReference type="NCBI Taxonomy" id="83656"/>
    <lineage>
        <taxon>Bacteria</taxon>
        <taxon>Bacillati</taxon>
        <taxon>Actinomycetota</taxon>
        <taxon>Actinomycetes</taxon>
        <taxon>Kitasatosporales</taxon>
        <taxon>Streptomycetaceae</taxon>
        <taxon>Streptomyces</taxon>
    </lineage>
</organism>
<sequence>MHHVTGLATGPALDPSHRLTLNFHPDRATHGVQLLAALAEGGVYRSQFVTGTSNGGLTARPGGDRWRWESRIFGGAYDGAAGSERPVYGALNYRGAPVGAAPRFGSAHFRLAASALERATFCYPDSAAEPTDFGVAARMGLIELAEAARRDQRVDHLDDYIEAQVHGPVVVARDVEALVLDPCYRGTEVEEAARALPCPLEWHGGYRLSVRELRLHPEYRGARITELGALIAEGGRLDPAVIGAAVHGGAYEPQDLKKVWHCLARFGRPGAPLDSPLRTASAPA</sequence>
<dbReference type="RefSeq" id="WP_077967102.1">
    <property type="nucleotide sequence ID" value="NZ_CP045178.1"/>
</dbReference>
<dbReference type="InterPro" id="IPR022074">
    <property type="entry name" value="DUF3626"/>
</dbReference>
<comment type="caution">
    <text evidence="1">The sequence shown here is derived from an EMBL/GenBank/DDBJ whole genome shotgun (WGS) entry which is preliminary data.</text>
</comment>
<evidence type="ECO:0000313" key="2">
    <source>
        <dbReference type="Proteomes" id="UP000190539"/>
    </source>
</evidence>
<proteinExistence type="predicted"/>
<reference evidence="1 2" key="1">
    <citation type="submission" date="2017-02" db="EMBL/GenBank/DDBJ databases">
        <title>Draft Genome Sequence of Streptomyces tsukubaensis F601, a Producer of the immunosuppressant tacrolimus FK506.</title>
        <authorList>
            <person name="Zong G."/>
            <person name="Zhong C."/>
            <person name="Fu J."/>
            <person name="Qin R."/>
            <person name="Cao G."/>
        </authorList>
    </citation>
    <scope>NUCLEOTIDE SEQUENCE [LARGE SCALE GENOMIC DNA]</scope>
    <source>
        <strain evidence="1 2">F601</strain>
    </source>
</reference>
<protein>
    <recommendedName>
        <fullName evidence="3">DUF3626 domain-containing protein</fullName>
    </recommendedName>
</protein>
<accession>A0A1V4ABS7</accession>
<gene>
    <name evidence="1" type="ORF">B1H18_10800</name>
</gene>
<dbReference type="STRING" id="83656.B1H18_10800"/>
<name>A0A1V4ABS7_9ACTN</name>
<keyword evidence="2" id="KW-1185">Reference proteome</keyword>
<evidence type="ECO:0000313" key="1">
    <source>
        <dbReference type="EMBL" id="OON80864.1"/>
    </source>
</evidence>
<dbReference type="Proteomes" id="UP000190539">
    <property type="component" value="Unassembled WGS sequence"/>
</dbReference>
<dbReference type="Pfam" id="PF12294">
    <property type="entry name" value="DUF3626"/>
    <property type="match status" value="2"/>
</dbReference>
<dbReference type="EMBL" id="MVFC01000006">
    <property type="protein sequence ID" value="OON80864.1"/>
    <property type="molecule type" value="Genomic_DNA"/>
</dbReference>
<dbReference type="OrthoDB" id="3770261at2"/>